<keyword evidence="2" id="KW-1185">Reference proteome</keyword>
<evidence type="ECO:0000313" key="1">
    <source>
        <dbReference type="EMBL" id="MDJ1182024.1"/>
    </source>
</evidence>
<sequence length="69" mass="7670">MSRSSPSSPSPVSHQMIQGILERGQLAPKEYLMLTSALISNMQLTPEMRQDISRVLDALQMGRLQLVDS</sequence>
<name>A0ABT7BS60_9CYAN</name>
<dbReference type="EMBL" id="JAQOSQ010000001">
    <property type="protein sequence ID" value="MDJ1182024.1"/>
    <property type="molecule type" value="Genomic_DNA"/>
</dbReference>
<comment type="caution">
    <text evidence="1">The sequence shown here is derived from an EMBL/GenBank/DDBJ whole genome shotgun (WGS) entry which is preliminary data.</text>
</comment>
<dbReference type="RefSeq" id="WP_283756673.1">
    <property type="nucleotide sequence ID" value="NZ_JAQOSQ010000001.1"/>
</dbReference>
<accession>A0ABT7BS60</accession>
<evidence type="ECO:0000313" key="2">
    <source>
        <dbReference type="Proteomes" id="UP001232992"/>
    </source>
</evidence>
<proteinExistence type="predicted"/>
<gene>
    <name evidence="1" type="ORF">PMH09_02345</name>
</gene>
<reference evidence="1 2" key="1">
    <citation type="submission" date="2023-01" db="EMBL/GenBank/DDBJ databases">
        <title>Novel diversity within Roseofilum (Cyanobacteria; Desertifilaceae) from marine benthic mats with descriptions of four novel species.</title>
        <authorList>
            <person name="Wang Y."/>
            <person name="Berthold D.E."/>
            <person name="Hu J."/>
            <person name="Lefler F.W."/>
            <person name="Laughinghouse H.D. IV."/>
        </authorList>
    </citation>
    <scope>NUCLEOTIDE SEQUENCE [LARGE SCALE GENOMIC DNA]</scope>
    <source>
        <strain evidence="1 2">BLCC-M143</strain>
    </source>
</reference>
<dbReference type="Proteomes" id="UP001232992">
    <property type="component" value="Unassembled WGS sequence"/>
</dbReference>
<protein>
    <submittedName>
        <fullName evidence="1">Uncharacterized protein</fullName>
    </submittedName>
</protein>
<organism evidence="1 2">
    <name type="scientific">Roseofilum casamattae BLCC-M143</name>
    <dbReference type="NCBI Taxonomy" id="3022442"/>
    <lineage>
        <taxon>Bacteria</taxon>
        <taxon>Bacillati</taxon>
        <taxon>Cyanobacteriota</taxon>
        <taxon>Cyanophyceae</taxon>
        <taxon>Desertifilales</taxon>
        <taxon>Desertifilaceae</taxon>
        <taxon>Roseofilum</taxon>
        <taxon>Roseofilum casamattae</taxon>
    </lineage>
</organism>